<sequence>MMLIPKNSCRLLKIAQPTFDGFDQPAKKNEKIGHFHQREMTFLLAHLVFRVREFSKGHAFSFCSGIDVKLEVVDANSKCTTLKKAGQ</sequence>
<protein>
    <submittedName>
        <fullName evidence="1">Uncharacterized protein</fullName>
    </submittedName>
</protein>
<accession>A0A1X2GBB3</accession>
<gene>
    <name evidence="1" type="ORF">DM01DRAFT_1101506</name>
</gene>
<dbReference type="Proteomes" id="UP000242146">
    <property type="component" value="Unassembled WGS sequence"/>
</dbReference>
<evidence type="ECO:0000313" key="2">
    <source>
        <dbReference type="Proteomes" id="UP000242146"/>
    </source>
</evidence>
<comment type="caution">
    <text evidence="1">The sequence shown here is derived from an EMBL/GenBank/DDBJ whole genome shotgun (WGS) entry which is preliminary data.</text>
</comment>
<proteinExistence type="predicted"/>
<reference evidence="1 2" key="1">
    <citation type="submission" date="2016-07" db="EMBL/GenBank/DDBJ databases">
        <title>Pervasive Adenine N6-methylation of Active Genes in Fungi.</title>
        <authorList>
            <consortium name="DOE Joint Genome Institute"/>
            <person name="Mondo S.J."/>
            <person name="Dannebaum R.O."/>
            <person name="Kuo R.C."/>
            <person name="Labutti K."/>
            <person name="Haridas S."/>
            <person name="Kuo A."/>
            <person name="Salamov A."/>
            <person name="Ahrendt S.R."/>
            <person name="Lipzen A."/>
            <person name="Sullivan W."/>
            <person name="Andreopoulos W.B."/>
            <person name="Clum A."/>
            <person name="Lindquist E."/>
            <person name="Daum C."/>
            <person name="Ramamoorthy G.K."/>
            <person name="Gryganskyi A."/>
            <person name="Culley D."/>
            <person name="Magnuson J.K."/>
            <person name="James T.Y."/>
            <person name="O'Malley M.A."/>
            <person name="Stajich J.E."/>
            <person name="Spatafora J.W."/>
            <person name="Visel A."/>
            <person name="Grigoriev I.V."/>
        </authorList>
    </citation>
    <scope>NUCLEOTIDE SEQUENCE [LARGE SCALE GENOMIC DNA]</scope>
    <source>
        <strain evidence="1 2">NRRL 3301</strain>
    </source>
</reference>
<dbReference type="EMBL" id="MCGT01000025">
    <property type="protein sequence ID" value="ORX49836.1"/>
    <property type="molecule type" value="Genomic_DNA"/>
</dbReference>
<dbReference type="AlphaFoldDB" id="A0A1X2GBB3"/>
<name>A0A1X2GBB3_9FUNG</name>
<keyword evidence="2" id="KW-1185">Reference proteome</keyword>
<evidence type="ECO:0000313" key="1">
    <source>
        <dbReference type="EMBL" id="ORX49836.1"/>
    </source>
</evidence>
<organism evidence="1 2">
    <name type="scientific">Hesseltinella vesiculosa</name>
    <dbReference type="NCBI Taxonomy" id="101127"/>
    <lineage>
        <taxon>Eukaryota</taxon>
        <taxon>Fungi</taxon>
        <taxon>Fungi incertae sedis</taxon>
        <taxon>Mucoromycota</taxon>
        <taxon>Mucoromycotina</taxon>
        <taxon>Mucoromycetes</taxon>
        <taxon>Mucorales</taxon>
        <taxon>Cunninghamellaceae</taxon>
        <taxon>Hesseltinella</taxon>
    </lineage>
</organism>